<accession>A0ABW1AQM6</accession>
<dbReference type="Proteomes" id="UP001595974">
    <property type="component" value="Unassembled WGS sequence"/>
</dbReference>
<protein>
    <submittedName>
        <fullName evidence="2">Uncharacterized protein</fullName>
    </submittedName>
</protein>
<keyword evidence="3" id="KW-1185">Reference proteome</keyword>
<feature type="transmembrane region" description="Helical" evidence="1">
    <location>
        <begin position="65"/>
        <end position="84"/>
    </location>
</feature>
<feature type="transmembrane region" description="Helical" evidence="1">
    <location>
        <begin position="43"/>
        <end position="59"/>
    </location>
</feature>
<keyword evidence="1" id="KW-0812">Transmembrane</keyword>
<reference evidence="3" key="1">
    <citation type="journal article" date="2019" name="Int. J. Syst. Evol. Microbiol.">
        <title>The Global Catalogue of Microorganisms (GCM) 10K type strain sequencing project: providing services to taxonomists for standard genome sequencing and annotation.</title>
        <authorList>
            <consortium name="The Broad Institute Genomics Platform"/>
            <consortium name="The Broad Institute Genome Sequencing Center for Infectious Disease"/>
            <person name="Wu L."/>
            <person name="Ma J."/>
        </authorList>
    </citation>
    <scope>NUCLEOTIDE SEQUENCE [LARGE SCALE GENOMIC DNA]</scope>
    <source>
        <strain evidence="3">SHR3</strain>
    </source>
</reference>
<sequence length="97" mass="10539">MTSSTFVPLGLAAAFAGCVCIYLASPNQNWRDRPWPRGPSRAAGWLLLAAGQVALLQFFQPVAAVFAFVVCLMLFFVSLPYAAAFRVREKAKGRASE</sequence>
<organism evidence="2 3">
    <name type="scientific">Thauera sinica</name>
    <dbReference type="NCBI Taxonomy" id="2665146"/>
    <lineage>
        <taxon>Bacteria</taxon>
        <taxon>Pseudomonadati</taxon>
        <taxon>Pseudomonadota</taxon>
        <taxon>Betaproteobacteria</taxon>
        <taxon>Rhodocyclales</taxon>
        <taxon>Zoogloeaceae</taxon>
        <taxon>Thauera</taxon>
    </lineage>
</organism>
<evidence type="ECO:0000313" key="2">
    <source>
        <dbReference type="EMBL" id="MFC5769479.1"/>
    </source>
</evidence>
<gene>
    <name evidence="2" type="ORF">ACFPTN_08835</name>
</gene>
<name>A0ABW1AQM6_9RHOO</name>
<evidence type="ECO:0000256" key="1">
    <source>
        <dbReference type="SAM" id="Phobius"/>
    </source>
</evidence>
<evidence type="ECO:0000313" key="3">
    <source>
        <dbReference type="Proteomes" id="UP001595974"/>
    </source>
</evidence>
<comment type="caution">
    <text evidence="2">The sequence shown here is derived from an EMBL/GenBank/DDBJ whole genome shotgun (WGS) entry which is preliminary data.</text>
</comment>
<proteinExistence type="predicted"/>
<dbReference type="EMBL" id="JBHSOG010000030">
    <property type="protein sequence ID" value="MFC5769479.1"/>
    <property type="molecule type" value="Genomic_DNA"/>
</dbReference>
<keyword evidence="1" id="KW-0472">Membrane</keyword>
<keyword evidence="1" id="KW-1133">Transmembrane helix</keyword>
<dbReference type="RefSeq" id="WP_096446668.1">
    <property type="nucleotide sequence ID" value="NZ_JBHSOG010000030.1"/>
</dbReference>
<feature type="transmembrane region" description="Helical" evidence="1">
    <location>
        <begin position="6"/>
        <end position="23"/>
    </location>
</feature>